<dbReference type="Proteomes" id="UP000265520">
    <property type="component" value="Unassembled WGS sequence"/>
</dbReference>
<keyword evidence="3" id="KW-1185">Reference proteome</keyword>
<comment type="caution">
    <text evidence="2">The sequence shown here is derived from an EMBL/GenBank/DDBJ whole genome shotgun (WGS) entry which is preliminary data.</text>
</comment>
<feature type="region of interest" description="Disordered" evidence="1">
    <location>
        <begin position="1"/>
        <end position="20"/>
    </location>
</feature>
<dbReference type="EMBL" id="LXQA011139018">
    <property type="protein sequence ID" value="MCI86384.1"/>
    <property type="molecule type" value="Genomic_DNA"/>
</dbReference>
<feature type="non-terminal residue" evidence="2">
    <location>
        <position position="35"/>
    </location>
</feature>
<reference evidence="2 3" key="1">
    <citation type="journal article" date="2018" name="Front. Plant Sci.">
        <title>Red Clover (Trifolium pratense) and Zigzag Clover (T. medium) - A Picture of Genomic Similarities and Differences.</title>
        <authorList>
            <person name="Dluhosova J."/>
            <person name="Istvanek J."/>
            <person name="Nedelnik J."/>
            <person name="Repkova J."/>
        </authorList>
    </citation>
    <scope>NUCLEOTIDE SEQUENCE [LARGE SCALE GENOMIC DNA]</scope>
    <source>
        <strain evidence="3">cv. 10/8</strain>
        <tissue evidence="2">Leaf</tissue>
    </source>
</reference>
<evidence type="ECO:0000313" key="2">
    <source>
        <dbReference type="EMBL" id="MCI86384.1"/>
    </source>
</evidence>
<protein>
    <submittedName>
        <fullName evidence="2">Uncharacterized protein</fullName>
    </submittedName>
</protein>
<dbReference type="AlphaFoldDB" id="A0A392VDC4"/>
<evidence type="ECO:0000256" key="1">
    <source>
        <dbReference type="SAM" id="MobiDB-lite"/>
    </source>
</evidence>
<accession>A0A392VDC4</accession>
<evidence type="ECO:0000313" key="3">
    <source>
        <dbReference type="Proteomes" id="UP000265520"/>
    </source>
</evidence>
<organism evidence="2 3">
    <name type="scientific">Trifolium medium</name>
    <dbReference type="NCBI Taxonomy" id="97028"/>
    <lineage>
        <taxon>Eukaryota</taxon>
        <taxon>Viridiplantae</taxon>
        <taxon>Streptophyta</taxon>
        <taxon>Embryophyta</taxon>
        <taxon>Tracheophyta</taxon>
        <taxon>Spermatophyta</taxon>
        <taxon>Magnoliopsida</taxon>
        <taxon>eudicotyledons</taxon>
        <taxon>Gunneridae</taxon>
        <taxon>Pentapetalae</taxon>
        <taxon>rosids</taxon>
        <taxon>fabids</taxon>
        <taxon>Fabales</taxon>
        <taxon>Fabaceae</taxon>
        <taxon>Papilionoideae</taxon>
        <taxon>50 kb inversion clade</taxon>
        <taxon>NPAAA clade</taxon>
        <taxon>Hologalegina</taxon>
        <taxon>IRL clade</taxon>
        <taxon>Trifolieae</taxon>
        <taxon>Trifolium</taxon>
    </lineage>
</organism>
<sequence>MVRGVTPEADEGTGSGHRCMRHDNVWLLAASRQEP</sequence>
<name>A0A392VDC4_9FABA</name>
<proteinExistence type="predicted"/>